<keyword evidence="2 5" id="KW-0812">Transmembrane</keyword>
<evidence type="ECO:0000256" key="1">
    <source>
        <dbReference type="ARBA" id="ARBA00004141"/>
    </source>
</evidence>
<keyword evidence="5" id="KW-0813">Transport</keyword>
<comment type="similarity">
    <text evidence="5">Belongs to the copper transporter (Ctr) (TC 1.A.56) family. SLC31A subfamily.</text>
</comment>
<keyword evidence="4 5" id="KW-0472">Membrane</keyword>
<sequence>MDNDHSYNGDNDEDSTTVAVAKTMRTTFCNGMSMIMSMSGFQSSLFWSSSSGSSSDNNNTADCLTYLFRNWRLDTSGKFQGAMVYTFLLAVLCEGMSYLQGKVRLVPNLQTRPKVRKWVMTLLYGIQECLGWALMLISMMFSIELFLCVIVGVITGKVMFPTDQLRQQYSIRQRGTDITVGTTGDDVGTETTTRTTTTTLVDGRLRRQRSIEGVTEGPLTPTNPTTQNGIVVSGSSSSPSSSTTNFRRRRR</sequence>
<dbReference type="GO" id="GO:0005886">
    <property type="term" value="C:plasma membrane"/>
    <property type="evidence" value="ECO:0007669"/>
    <property type="project" value="TreeGrafter"/>
</dbReference>
<name>A0A9K3LZV2_9STRA</name>
<evidence type="ECO:0000313" key="8">
    <source>
        <dbReference type="Proteomes" id="UP000693970"/>
    </source>
</evidence>
<dbReference type="OrthoDB" id="161814at2759"/>
<evidence type="ECO:0000256" key="5">
    <source>
        <dbReference type="RuleBase" id="RU367022"/>
    </source>
</evidence>
<dbReference type="Pfam" id="PF04145">
    <property type="entry name" value="Ctr"/>
    <property type="match status" value="1"/>
</dbReference>
<accession>A0A9K3LZV2</accession>
<dbReference type="PANTHER" id="PTHR12483:SF27">
    <property type="entry name" value="COPPER TRANSPORT PROTEIN CTR1"/>
    <property type="match status" value="1"/>
</dbReference>
<comment type="caution">
    <text evidence="7">The sequence shown here is derived from an EMBL/GenBank/DDBJ whole genome shotgun (WGS) entry which is preliminary data.</text>
</comment>
<dbReference type="Proteomes" id="UP000693970">
    <property type="component" value="Unassembled WGS sequence"/>
</dbReference>
<dbReference type="AlphaFoldDB" id="A0A9K3LZV2"/>
<feature type="compositionally biased region" description="Polar residues" evidence="6">
    <location>
        <begin position="220"/>
        <end position="230"/>
    </location>
</feature>
<keyword evidence="5" id="KW-0406">Ion transport</keyword>
<dbReference type="EMBL" id="JAGRRH010000004">
    <property type="protein sequence ID" value="KAG7371618.1"/>
    <property type="molecule type" value="Genomic_DNA"/>
</dbReference>
<evidence type="ECO:0000256" key="3">
    <source>
        <dbReference type="ARBA" id="ARBA00022989"/>
    </source>
</evidence>
<protein>
    <recommendedName>
        <fullName evidence="5">Copper transport protein</fullName>
    </recommendedName>
</protein>
<evidence type="ECO:0000256" key="6">
    <source>
        <dbReference type="SAM" id="MobiDB-lite"/>
    </source>
</evidence>
<keyword evidence="3 5" id="KW-1133">Transmembrane helix</keyword>
<dbReference type="GO" id="GO:0005375">
    <property type="term" value="F:copper ion transmembrane transporter activity"/>
    <property type="evidence" value="ECO:0007669"/>
    <property type="project" value="UniProtKB-UniRule"/>
</dbReference>
<feature type="compositionally biased region" description="Low complexity" evidence="6">
    <location>
        <begin position="233"/>
        <end position="242"/>
    </location>
</feature>
<feature type="transmembrane region" description="Helical" evidence="5">
    <location>
        <begin position="143"/>
        <end position="160"/>
    </location>
</feature>
<proteinExistence type="inferred from homology"/>
<feature type="region of interest" description="Disordered" evidence="6">
    <location>
        <begin position="205"/>
        <end position="251"/>
    </location>
</feature>
<evidence type="ECO:0000256" key="2">
    <source>
        <dbReference type="ARBA" id="ARBA00022692"/>
    </source>
</evidence>
<organism evidence="7 8">
    <name type="scientific">Nitzschia inconspicua</name>
    <dbReference type="NCBI Taxonomy" id="303405"/>
    <lineage>
        <taxon>Eukaryota</taxon>
        <taxon>Sar</taxon>
        <taxon>Stramenopiles</taxon>
        <taxon>Ochrophyta</taxon>
        <taxon>Bacillariophyta</taxon>
        <taxon>Bacillariophyceae</taxon>
        <taxon>Bacillariophycidae</taxon>
        <taxon>Bacillariales</taxon>
        <taxon>Bacillariaceae</taxon>
        <taxon>Nitzschia</taxon>
    </lineage>
</organism>
<keyword evidence="8" id="KW-1185">Reference proteome</keyword>
<comment type="subcellular location">
    <subcellularLocation>
        <location evidence="1 5">Membrane</location>
        <topology evidence="1 5">Multi-pass membrane protein</topology>
    </subcellularLocation>
</comment>
<feature type="transmembrane region" description="Helical" evidence="5">
    <location>
        <begin position="79"/>
        <end position="99"/>
    </location>
</feature>
<dbReference type="PANTHER" id="PTHR12483">
    <property type="entry name" value="SOLUTE CARRIER FAMILY 31 COPPER TRANSPORTERS"/>
    <property type="match status" value="1"/>
</dbReference>
<dbReference type="InterPro" id="IPR007274">
    <property type="entry name" value="Cop_transporter"/>
</dbReference>
<keyword evidence="5" id="KW-0187">Copper transport</keyword>
<evidence type="ECO:0000256" key="4">
    <source>
        <dbReference type="ARBA" id="ARBA00023136"/>
    </source>
</evidence>
<reference evidence="7" key="1">
    <citation type="journal article" date="2021" name="Sci. Rep.">
        <title>Diploid genomic architecture of Nitzschia inconspicua, an elite biomass production diatom.</title>
        <authorList>
            <person name="Oliver A."/>
            <person name="Podell S."/>
            <person name="Pinowska A."/>
            <person name="Traller J.C."/>
            <person name="Smith S.R."/>
            <person name="McClure R."/>
            <person name="Beliaev A."/>
            <person name="Bohutskyi P."/>
            <person name="Hill E.A."/>
            <person name="Rabines A."/>
            <person name="Zheng H."/>
            <person name="Allen L.Z."/>
            <person name="Kuo A."/>
            <person name="Grigoriev I.V."/>
            <person name="Allen A.E."/>
            <person name="Hazlebeck D."/>
            <person name="Allen E.E."/>
        </authorList>
    </citation>
    <scope>NUCLEOTIDE SEQUENCE</scope>
    <source>
        <strain evidence="7">Hildebrandi</strain>
    </source>
</reference>
<gene>
    <name evidence="7" type="ORF">IV203_020188</name>
</gene>
<keyword evidence="5" id="KW-0186">Copper</keyword>
<reference evidence="7" key="2">
    <citation type="submission" date="2021-04" db="EMBL/GenBank/DDBJ databases">
        <authorList>
            <person name="Podell S."/>
        </authorList>
    </citation>
    <scope>NUCLEOTIDE SEQUENCE</scope>
    <source>
        <strain evidence="7">Hildebrandi</strain>
    </source>
</reference>
<evidence type="ECO:0000313" key="7">
    <source>
        <dbReference type="EMBL" id="KAG7371618.1"/>
    </source>
</evidence>